<keyword evidence="6" id="KW-0813">Transport</keyword>
<evidence type="ECO:0000256" key="1">
    <source>
        <dbReference type="ARBA" id="ARBA00004651"/>
    </source>
</evidence>
<evidence type="ECO:0000313" key="12">
    <source>
        <dbReference type="Proteomes" id="UP000526501"/>
    </source>
</evidence>
<feature type="transmembrane region" description="Helical" evidence="8">
    <location>
        <begin position="367"/>
        <end position="391"/>
    </location>
</feature>
<keyword evidence="6" id="KW-0653">Protein transport</keyword>
<comment type="caution">
    <text evidence="11">The sequence shown here is derived from an EMBL/GenBank/DDBJ whole genome shotgun (WGS) entry which is preliminary data.</text>
</comment>
<dbReference type="PANTHER" id="PTHR30625">
    <property type="entry name" value="PROTEIN TOLQ"/>
    <property type="match status" value="1"/>
</dbReference>
<gene>
    <name evidence="11" type="ORF">H5P27_13265</name>
</gene>
<feature type="coiled-coil region" evidence="7">
    <location>
        <begin position="30"/>
        <end position="82"/>
    </location>
</feature>
<comment type="similarity">
    <text evidence="6">Belongs to the exbB/tolQ family.</text>
</comment>
<sequence>MKPLNRWLALSAAAFSCALVSAQADLSSVNSEAQKDLNASLAKLSEVRTEIREESVPLSRRINELKQQTRALGATLQRAQRAQDSRTIGLEALEGRVKAIQDENDYLSGLMGQFFQEVQTQMTSAEQQKYESRIDLVRSALETADVSKKDQFTAQLDSLQLGIDRIRDRIGGVVYEGQAIDDKGDLRTGKFVELGPVSVFSSDSGDQAGIIETHQTAIPNATALTPEFAGEVHELANSLEGTMDLDVTLGAALAIEGSKESVAEHVLKGGLWVWPIIIFALMAALLAVYKMFAIYSIKQPSAANLGSIVRKVRAGQQDDALEEARSLPWEFGPMIEEAVKCSDQDKELVEEVMYEKMLEAQPKVERFLSVIAVTAAVAPLLGLLGTVTGMINTFKMITLFGTGDASSLSGGISEALITTELGLVVAIPSLVAHAMLNRKAQSIMANMEKLSVVFVNGLPGRK</sequence>
<dbReference type="AlphaFoldDB" id="A0A7X1B7D8"/>
<evidence type="ECO:0000256" key="2">
    <source>
        <dbReference type="ARBA" id="ARBA00022475"/>
    </source>
</evidence>
<name>A0A7X1B7D8_9BACT</name>
<dbReference type="GO" id="GO:0017038">
    <property type="term" value="P:protein import"/>
    <property type="evidence" value="ECO:0007669"/>
    <property type="project" value="TreeGrafter"/>
</dbReference>
<dbReference type="Proteomes" id="UP000526501">
    <property type="component" value="Unassembled WGS sequence"/>
</dbReference>
<feature type="transmembrane region" description="Helical" evidence="8">
    <location>
        <begin position="411"/>
        <end position="436"/>
    </location>
</feature>
<evidence type="ECO:0000259" key="10">
    <source>
        <dbReference type="Pfam" id="PF01618"/>
    </source>
</evidence>
<organism evidence="11 12">
    <name type="scientific">Pelagicoccus albus</name>
    <dbReference type="NCBI Taxonomy" id="415222"/>
    <lineage>
        <taxon>Bacteria</taxon>
        <taxon>Pseudomonadati</taxon>
        <taxon>Verrucomicrobiota</taxon>
        <taxon>Opitutia</taxon>
        <taxon>Puniceicoccales</taxon>
        <taxon>Pelagicoccaceae</taxon>
        <taxon>Pelagicoccus</taxon>
    </lineage>
</organism>
<proteinExistence type="inferred from homology"/>
<dbReference type="RefSeq" id="WP_185660882.1">
    <property type="nucleotide sequence ID" value="NZ_CAWPOO010000012.1"/>
</dbReference>
<dbReference type="PROSITE" id="PS51257">
    <property type="entry name" value="PROKAR_LIPOPROTEIN"/>
    <property type="match status" value="1"/>
</dbReference>
<evidence type="ECO:0000256" key="4">
    <source>
        <dbReference type="ARBA" id="ARBA00022989"/>
    </source>
</evidence>
<reference evidence="11 12" key="1">
    <citation type="submission" date="2020-07" db="EMBL/GenBank/DDBJ databases">
        <authorList>
            <person name="Feng X."/>
        </authorList>
    </citation>
    <scope>NUCLEOTIDE SEQUENCE [LARGE SCALE GENOMIC DNA]</scope>
    <source>
        <strain evidence="11 12">JCM23202</strain>
    </source>
</reference>
<keyword evidence="12" id="KW-1185">Reference proteome</keyword>
<dbReference type="InterPro" id="IPR002898">
    <property type="entry name" value="MotA_ExbB_proton_chnl"/>
</dbReference>
<evidence type="ECO:0000256" key="8">
    <source>
        <dbReference type="SAM" id="Phobius"/>
    </source>
</evidence>
<feature type="transmembrane region" description="Helical" evidence="8">
    <location>
        <begin position="271"/>
        <end position="289"/>
    </location>
</feature>
<dbReference type="Pfam" id="PF01618">
    <property type="entry name" value="MotA_ExbB"/>
    <property type="match status" value="1"/>
</dbReference>
<dbReference type="PIRSF" id="PIRSF037714">
    <property type="entry name" value="TolR"/>
    <property type="match status" value="1"/>
</dbReference>
<evidence type="ECO:0000256" key="7">
    <source>
        <dbReference type="SAM" id="Coils"/>
    </source>
</evidence>
<protein>
    <submittedName>
        <fullName evidence="11">MotA/TolQ/ExbB proton channel family protein</fullName>
    </submittedName>
</protein>
<evidence type="ECO:0000313" key="11">
    <source>
        <dbReference type="EMBL" id="MBC2607017.1"/>
    </source>
</evidence>
<evidence type="ECO:0000256" key="9">
    <source>
        <dbReference type="SAM" id="SignalP"/>
    </source>
</evidence>
<keyword evidence="4 8" id="KW-1133">Transmembrane helix</keyword>
<keyword evidence="3 8" id="KW-0812">Transmembrane</keyword>
<feature type="signal peptide" evidence="9">
    <location>
        <begin position="1"/>
        <end position="24"/>
    </location>
</feature>
<feature type="domain" description="MotA/TolQ/ExbB proton channel" evidence="10">
    <location>
        <begin position="335"/>
        <end position="448"/>
    </location>
</feature>
<accession>A0A7X1B7D8</accession>
<evidence type="ECO:0000256" key="6">
    <source>
        <dbReference type="RuleBase" id="RU004057"/>
    </source>
</evidence>
<evidence type="ECO:0000256" key="5">
    <source>
        <dbReference type="ARBA" id="ARBA00023136"/>
    </source>
</evidence>
<keyword evidence="9" id="KW-0732">Signal</keyword>
<dbReference type="InterPro" id="IPR017270">
    <property type="entry name" value="MotA/TolQ/ExbB-rel"/>
</dbReference>
<dbReference type="InterPro" id="IPR050790">
    <property type="entry name" value="ExbB/TolQ_transport"/>
</dbReference>
<dbReference type="GO" id="GO:0005886">
    <property type="term" value="C:plasma membrane"/>
    <property type="evidence" value="ECO:0007669"/>
    <property type="project" value="UniProtKB-SubCell"/>
</dbReference>
<dbReference type="PANTHER" id="PTHR30625:SF11">
    <property type="entry name" value="MOTA_TOLQ_EXBB PROTON CHANNEL DOMAIN-CONTAINING PROTEIN"/>
    <property type="match status" value="1"/>
</dbReference>
<evidence type="ECO:0000256" key="3">
    <source>
        <dbReference type="ARBA" id="ARBA00022692"/>
    </source>
</evidence>
<keyword evidence="2" id="KW-1003">Cell membrane</keyword>
<dbReference type="EMBL" id="JACHVC010000012">
    <property type="protein sequence ID" value="MBC2607017.1"/>
    <property type="molecule type" value="Genomic_DNA"/>
</dbReference>
<comment type="subcellular location">
    <subcellularLocation>
        <location evidence="1">Cell membrane</location>
        <topology evidence="1">Multi-pass membrane protein</topology>
    </subcellularLocation>
    <subcellularLocation>
        <location evidence="6">Membrane</location>
        <topology evidence="6">Multi-pass membrane protein</topology>
    </subcellularLocation>
</comment>
<keyword evidence="7" id="KW-0175">Coiled coil</keyword>
<keyword evidence="5 8" id="KW-0472">Membrane</keyword>
<feature type="chain" id="PRO_5030703339" evidence="9">
    <location>
        <begin position="25"/>
        <end position="462"/>
    </location>
</feature>